<name>A0A3D3R0P1_9PLAN</name>
<comment type="caution">
    <text evidence="1">The sequence shown here is derived from an EMBL/GenBank/DDBJ whole genome shotgun (WGS) entry which is preliminary data.</text>
</comment>
<gene>
    <name evidence="1" type="ORF">DIT97_04815</name>
</gene>
<dbReference type="EMBL" id="DQAY01000029">
    <property type="protein sequence ID" value="HCO22403.1"/>
    <property type="molecule type" value="Genomic_DNA"/>
</dbReference>
<evidence type="ECO:0000313" key="2">
    <source>
        <dbReference type="Proteomes" id="UP000263642"/>
    </source>
</evidence>
<protein>
    <submittedName>
        <fullName evidence="1">Uncharacterized protein</fullName>
    </submittedName>
</protein>
<reference evidence="1 2" key="1">
    <citation type="journal article" date="2018" name="Nat. Biotechnol.">
        <title>A standardized bacterial taxonomy based on genome phylogeny substantially revises the tree of life.</title>
        <authorList>
            <person name="Parks D.H."/>
            <person name="Chuvochina M."/>
            <person name="Waite D.W."/>
            <person name="Rinke C."/>
            <person name="Skarshewski A."/>
            <person name="Chaumeil P.A."/>
            <person name="Hugenholtz P."/>
        </authorList>
    </citation>
    <scope>NUCLEOTIDE SEQUENCE [LARGE SCALE GENOMIC DNA]</scope>
    <source>
        <strain evidence="1">UBA9375</strain>
    </source>
</reference>
<accession>A0A3D3R0P1</accession>
<dbReference type="Proteomes" id="UP000263642">
    <property type="component" value="Unassembled WGS sequence"/>
</dbReference>
<sequence length="112" mass="12802">MDVLVSNTPGKPLDSELHFFMNSSVKDPRTIKCVKLIWDAGGRGAVFQRTLQATADLGNQEARRLLRILNWSDSIESNDFSILKGLEHIPYSGIKGQFPFQDRFDFKMRSQR</sequence>
<dbReference type="AlphaFoldDB" id="A0A3D3R0P1"/>
<proteinExistence type="predicted"/>
<organism evidence="1 2">
    <name type="scientific">Gimesia maris</name>
    <dbReference type="NCBI Taxonomy" id="122"/>
    <lineage>
        <taxon>Bacteria</taxon>
        <taxon>Pseudomonadati</taxon>
        <taxon>Planctomycetota</taxon>
        <taxon>Planctomycetia</taxon>
        <taxon>Planctomycetales</taxon>
        <taxon>Planctomycetaceae</taxon>
        <taxon>Gimesia</taxon>
    </lineage>
</organism>
<evidence type="ECO:0000313" key="1">
    <source>
        <dbReference type="EMBL" id="HCO22403.1"/>
    </source>
</evidence>